<protein>
    <recommendedName>
        <fullName evidence="5">Peptidase</fullName>
    </recommendedName>
</protein>
<evidence type="ECO:0000313" key="3">
    <source>
        <dbReference type="EMBL" id="NGO77212.1"/>
    </source>
</evidence>
<feature type="compositionally biased region" description="Low complexity" evidence="1">
    <location>
        <begin position="209"/>
        <end position="218"/>
    </location>
</feature>
<keyword evidence="2" id="KW-0732">Signal</keyword>
<dbReference type="Proteomes" id="UP000481109">
    <property type="component" value="Unassembled WGS sequence"/>
</dbReference>
<feature type="signal peptide" evidence="2">
    <location>
        <begin position="1"/>
        <end position="42"/>
    </location>
</feature>
<comment type="caution">
    <text evidence="3">The sequence shown here is derived from an EMBL/GenBank/DDBJ whole genome shotgun (WGS) entry which is preliminary data.</text>
</comment>
<evidence type="ECO:0000256" key="1">
    <source>
        <dbReference type="SAM" id="MobiDB-lite"/>
    </source>
</evidence>
<feature type="region of interest" description="Disordered" evidence="1">
    <location>
        <begin position="201"/>
        <end position="225"/>
    </location>
</feature>
<accession>A0A6G4XJ54</accession>
<dbReference type="RefSeq" id="WP_165332681.1">
    <property type="nucleotide sequence ID" value="NZ_JAAKZW010000058.1"/>
</dbReference>
<sequence length="437" mass="44651">MGRRQWRDEGGRVAAGWGILRQIAAGAAAVLMVCAAPGSASANETADDPRAYGYDPKAKSVTGSSSMLSGPELAEGAPYRSTLTGSGPVYFRVALDARSNAYVSAVAVPESDSDLTALHSLQISIVDATGTSCDRQSQGFANGFAQPLAVTAIRTIGSAEGETDAKCQQAGTYYVAVSRSSRGAGAAPWKLDLRVDAEAPLKKAGSGGPSAAAPEAKPTGAPSQVDGGSGFGLAAAVPSGTAISDISAGRSRFYRVPVGWGQRLTVAAELAASRKGSYVASAVSVSVYNPARMHADTAVLGYRGEAATADVEDLPAVAYENRSARQRTDAAMRFPGWYYVKVTASPELATTWGQAPLKLSLRLTVDGAARNQPAYAGDPGIFQIPGVKPSPAPKDPSAAEDADSGGMKPLAIGAFGTGTLLLAVAGVRVARAQRTSP</sequence>
<organism evidence="3 4">
    <name type="scientific">Streptomyces mesophilus</name>
    <dbReference type="NCBI Taxonomy" id="1775132"/>
    <lineage>
        <taxon>Bacteria</taxon>
        <taxon>Bacillati</taxon>
        <taxon>Actinomycetota</taxon>
        <taxon>Actinomycetes</taxon>
        <taxon>Kitasatosporales</taxon>
        <taxon>Streptomycetaceae</taxon>
        <taxon>Streptomyces</taxon>
    </lineage>
</organism>
<gene>
    <name evidence="3" type="ORF">G6045_16315</name>
</gene>
<proteinExistence type="predicted"/>
<dbReference type="AlphaFoldDB" id="A0A6G4XJ54"/>
<feature type="region of interest" description="Disordered" evidence="1">
    <location>
        <begin position="376"/>
        <end position="406"/>
    </location>
</feature>
<name>A0A6G4XJ54_9ACTN</name>
<feature type="chain" id="PRO_5026344202" description="Peptidase" evidence="2">
    <location>
        <begin position="43"/>
        <end position="437"/>
    </location>
</feature>
<evidence type="ECO:0008006" key="5">
    <source>
        <dbReference type="Google" id="ProtNLM"/>
    </source>
</evidence>
<keyword evidence="4" id="KW-1185">Reference proteome</keyword>
<evidence type="ECO:0000256" key="2">
    <source>
        <dbReference type="SAM" id="SignalP"/>
    </source>
</evidence>
<evidence type="ECO:0000313" key="4">
    <source>
        <dbReference type="Proteomes" id="UP000481109"/>
    </source>
</evidence>
<reference evidence="3 4" key="1">
    <citation type="submission" date="2020-02" db="EMBL/GenBank/DDBJ databases">
        <title>Whole-genome analyses of novel actinobacteria.</title>
        <authorList>
            <person name="Sahin N."/>
            <person name="Tokatli A."/>
        </authorList>
    </citation>
    <scope>NUCLEOTIDE SEQUENCE [LARGE SCALE GENOMIC DNA]</scope>
    <source>
        <strain evidence="3 4">YC504</strain>
    </source>
</reference>
<dbReference type="EMBL" id="JAAKZW010000058">
    <property type="protein sequence ID" value="NGO77212.1"/>
    <property type="molecule type" value="Genomic_DNA"/>
</dbReference>